<dbReference type="InterPro" id="IPR024079">
    <property type="entry name" value="MetalloPept_cat_dom_sf"/>
</dbReference>
<protein>
    <submittedName>
        <fullName evidence="1">Uncharacterized protein</fullName>
    </submittedName>
</protein>
<name>A0AAN7YXE4_9PEZI</name>
<dbReference type="GO" id="GO:0008237">
    <property type="term" value="F:metallopeptidase activity"/>
    <property type="evidence" value="ECO:0007669"/>
    <property type="project" value="InterPro"/>
</dbReference>
<keyword evidence="2" id="KW-1185">Reference proteome</keyword>
<reference evidence="1 2" key="1">
    <citation type="submission" date="2023-10" db="EMBL/GenBank/DDBJ databases">
        <title>Draft genome sequence of Xylaria bambusicola isolate GMP-LS, the root and basal stem rot pathogen of sugarcane in Indonesia.</title>
        <authorList>
            <person name="Selvaraj P."/>
            <person name="Muralishankar V."/>
            <person name="Muruganantham S."/>
            <person name="Sp S."/>
            <person name="Haryani S."/>
            <person name="Lau K.J.X."/>
            <person name="Naqvi N.I."/>
        </authorList>
    </citation>
    <scope>NUCLEOTIDE SEQUENCE [LARGE SCALE GENOMIC DNA]</scope>
    <source>
        <strain evidence="1">GMP-LS</strain>
    </source>
</reference>
<sequence>MYWIWLSKLLSQLTPTPIICFNSYSIIKAAKEKTRLKDLEVLARSPANNKGEATGILTFEEEKTGGIESLGDGINEVVIFCDTSRLKRRIKDPLHVYDTKAKRAVSSSNACATTFMYTQTFDKHWDSIQICPWFLEYAKGKKYGTSKGISSLRAKLALKGLDKLITDKFYTPIDLLSLWDKCMLHEMMHTQVAGSLKDEGGRKGYGWKNCKALSASGKGGTNADSWGLFGSALYWSKQGSPVDENGNFISNPITNQGSSKQQASFGVRKRLAQTWWG</sequence>
<evidence type="ECO:0000313" key="1">
    <source>
        <dbReference type="EMBL" id="KAK5629270.1"/>
    </source>
</evidence>
<comment type="caution">
    <text evidence="1">The sequence shown here is derived from an EMBL/GenBank/DDBJ whole genome shotgun (WGS) entry which is preliminary data.</text>
</comment>
<organism evidence="1 2">
    <name type="scientific">Xylaria bambusicola</name>
    <dbReference type="NCBI Taxonomy" id="326684"/>
    <lineage>
        <taxon>Eukaryota</taxon>
        <taxon>Fungi</taxon>
        <taxon>Dikarya</taxon>
        <taxon>Ascomycota</taxon>
        <taxon>Pezizomycotina</taxon>
        <taxon>Sordariomycetes</taxon>
        <taxon>Xylariomycetidae</taxon>
        <taxon>Xylariales</taxon>
        <taxon>Xylariaceae</taxon>
        <taxon>Xylaria</taxon>
    </lineage>
</organism>
<evidence type="ECO:0000313" key="2">
    <source>
        <dbReference type="Proteomes" id="UP001305414"/>
    </source>
</evidence>
<accession>A0AAN7YXE4</accession>
<dbReference type="Gene3D" id="3.40.390.10">
    <property type="entry name" value="Collagenase (Catalytic Domain)"/>
    <property type="match status" value="1"/>
</dbReference>
<dbReference type="Proteomes" id="UP001305414">
    <property type="component" value="Unassembled WGS sequence"/>
</dbReference>
<dbReference type="AlphaFoldDB" id="A0AAN7YXE4"/>
<proteinExistence type="predicted"/>
<dbReference type="EMBL" id="JAWHQM010000011">
    <property type="protein sequence ID" value="KAK5629270.1"/>
    <property type="molecule type" value="Genomic_DNA"/>
</dbReference>
<gene>
    <name evidence="1" type="ORF">RRF57_004985</name>
</gene>